<dbReference type="Gene3D" id="3.40.50.300">
    <property type="entry name" value="P-loop containing nucleotide triphosphate hydrolases"/>
    <property type="match status" value="1"/>
</dbReference>
<reference evidence="2" key="1">
    <citation type="journal article" date="2021" name="Proc. Natl. Acad. Sci. U.S.A.">
        <title>A Catalog of Tens of Thousands of Viruses from Human Metagenomes Reveals Hidden Associations with Chronic Diseases.</title>
        <authorList>
            <person name="Tisza M.J."/>
            <person name="Buck C.B."/>
        </authorList>
    </citation>
    <scope>NUCLEOTIDE SEQUENCE</scope>
    <source>
        <strain evidence="2">CtEgn5</strain>
    </source>
</reference>
<protein>
    <submittedName>
        <fullName evidence="2">AAA domain protein</fullName>
    </submittedName>
</protein>
<accession>A0A8S5PFZ0</accession>
<evidence type="ECO:0000259" key="1">
    <source>
        <dbReference type="Pfam" id="PF13401"/>
    </source>
</evidence>
<dbReference type="Pfam" id="PF13401">
    <property type="entry name" value="AAA_22"/>
    <property type="match status" value="1"/>
</dbReference>
<sequence length="286" mass="32955">MITIQNECTNLPEKSEIKKAVNNYCSERGISKNDLAIKSGISDSTLCNLENERWNSLSNAMLLRIWNFVTFNNVENLCSTADFVSTFKLCDKARKYHFMVGLTADTGMGKTTAVTAYARQRNVFYLCYDKTMNPRQFFVRLLRELAYPFDGNMNEMISRAADELNRLDSPLLIIDEAGKLNHTMILYLHVLRDKTRSNCGIVLAGMPYFKTNMQHYADREKEGYAEFLRRINIWQAFGGLSGKEVEEICKKNGVTDPGRIKELKRIRRFGDLMNEIYLDKIMKGEL</sequence>
<feature type="domain" description="ORC1/DEAH AAA+ ATPase" evidence="1">
    <location>
        <begin position="102"/>
        <end position="210"/>
    </location>
</feature>
<dbReference type="GO" id="GO:0003677">
    <property type="term" value="F:DNA binding"/>
    <property type="evidence" value="ECO:0007669"/>
    <property type="project" value="InterPro"/>
</dbReference>
<dbReference type="InterPro" id="IPR027417">
    <property type="entry name" value="P-loop_NTPase"/>
</dbReference>
<dbReference type="GO" id="GO:0016887">
    <property type="term" value="F:ATP hydrolysis activity"/>
    <property type="evidence" value="ECO:0007669"/>
    <property type="project" value="InterPro"/>
</dbReference>
<name>A0A8S5PFZ0_9CAUD</name>
<dbReference type="InterPro" id="IPR049945">
    <property type="entry name" value="AAA_22"/>
</dbReference>
<dbReference type="CDD" id="cd00093">
    <property type="entry name" value="HTH_XRE"/>
    <property type="match status" value="1"/>
</dbReference>
<dbReference type="EMBL" id="BK015424">
    <property type="protein sequence ID" value="DAE06006.1"/>
    <property type="molecule type" value="Genomic_DNA"/>
</dbReference>
<dbReference type="PANTHER" id="PTHR35894">
    <property type="entry name" value="GENERAL SECRETION PATHWAY PROTEIN A-RELATED"/>
    <property type="match status" value="1"/>
</dbReference>
<dbReference type="SUPFAM" id="SSF52540">
    <property type="entry name" value="P-loop containing nucleoside triphosphate hydrolases"/>
    <property type="match status" value="1"/>
</dbReference>
<evidence type="ECO:0000313" key="2">
    <source>
        <dbReference type="EMBL" id="DAE06006.1"/>
    </source>
</evidence>
<proteinExistence type="predicted"/>
<dbReference type="SUPFAM" id="SSF47413">
    <property type="entry name" value="lambda repressor-like DNA-binding domains"/>
    <property type="match status" value="1"/>
</dbReference>
<dbReference type="Gene3D" id="1.10.260.40">
    <property type="entry name" value="lambda repressor-like DNA-binding domains"/>
    <property type="match status" value="1"/>
</dbReference>
<organism evidence="2">
    <name type="scientific">Siphoviridae sp. ctEgn5</name>
    <dbReference type="NCBI Taxonomy" id="2825398"/>
    <lineage>
        <taxon>Viruses</taxon>
        <taxon>Duplodnaviria</taxon>
        <taxon>Heunggongvirae</taxon>
        <taxon>Uroviricota</taxon>
        <taxon>Caudoviricetes</taxon>
    </lineage>
</organism>
<dbReference type="InterPro" id="IPR010982">
    <property type="entry name" value="Lambda_DNA-bd_dom_sf"/>
</dbReference>
<dbReference type="PANTHER" id="PTHR35894:SF5">
    <property type="entry name" value="MU-LIKE PROPHAGE FLUMU DNA TRANSPOSITION PROTEIN B"/>
    <property type="match status" value="1"/>
</dbReference>
<dbReference type="InterPro" id="IPR052026">
    <property type="entry name" value="ExeA_AAA_ATPase_DNA-bind"/>
</dbReference>
<dbReference type="InterPro" id="IPR001387">
    <property type="entry name" value="Cro/C1-type_HTH"/>
</dbReference>